<feature type="transmembrane region" description="Helical" evidence="1">
    <location>
        <begin position="89"/>
        <end position="110"/>
    </location>
</feature>
<feature type="transmembrane region" description="Helical" evidence="1">
    <location>
        <begin position="65"/>
        <end position="83"/>
    </location>
</feature>
<organism evidence="2 3">
    <name type="scientific">Paenibacillus turicensis</name>
    <dbReference type="NCBI Taxonomy" id="160487"/>
    <lineage>
        <taxon>Bacteria</taxon>
        <taxon>Bacillati</taxon>
        <taxon>Bacillota</taxon>
        <taxon>Bacilli</taxon>
        <taxon>Bacillales</taxon>
        <taxon>Paenibacillaceae</taxon>
        <taxon>Paenibacillus</taxon>
    </lineage>
</organism>
<protein>
    <submittedName>
        <fullName evidence="2">Transporter family-2 protein</fullName>
    </submittedName>
</protein>
<dbReference type="InterPro" id="IPR006750">
    <property type="entry name" value="YdcZ"/>
</dbReference>
<feature type="transmembrane region" description="Helical" evidence="1">
    <location>
        <begin position="33"/>
        <end position="53"/>
    </location>
</feature>
<dbReference type="PANTHER" id="PTHR34821:SF3">
    <property type="entry name" value="MEMBRANE PROTEIN"/>
    <property type="match status" value="1"/>
</dbReference>
<evidence type="ECO:0000313" key="2">
    <source>
        <dbReference type="EMBL" id="MBP1905745.1"/>
    </source>
</evidence>
<name>A0ABS4FT55_9BACL</name>
<keyword evidence="1" id="KW-1133">Transmembrane helix</keyword>
<accession>A0ABS4FT55</accession>
<dbReference type="RefSeq" id="WP_342453953.1">
    <property type="nucleotide sequence ID" value="NZ_JAGGKG010000010.1"/>
</dbReference>
<keyword evidence="3" id="KW-1185">Reference proteome</keyword>
<evidence type="ECO:0000313" key="3">
    <source>
        <dbReference type="Proteomes" id="UP001519272"/>
    </source>
</evidence>
<dbReference type="Pfam" id="PF04657">
    <property type="entry name" value="DMT_YdcZ"/>
    <property type="match status" value="1"/>
</dbReference>
<reference evidence="2 3" key="1">
    <citation type="submission" date="2021-03" db="EMBL/GenBank/DDBJ databases">
        <title>Genomic Encyclopedia of Type Strains, Phase IV (KMG-IV): sequencing the most valuable type-strain genomes for metagenomic binning, comparative biology and taxonomic classification.</title>
        <authorList>
            <person name="Goeker M."/>
        </authorList>
    </citation>
    <scope>NUCLEOTIDE SEQUENCE [LARGE SCALE GENOMIC DNA]</scope>
    <source>
        <strain evidence="2 3">DSM 14349</strain>
    </source>
</reference>
<evidence type="ECO:0000256" key="1">
    <source>
        <dbReference type="SAM" id="Phobius"/>
    </source>
</evidence>
<gene>
    <name evidence="2" type="ORF">J2Z32_002393</name>
</gene>
<proteinExistence type="predicted"/>
<comment type="caution">
    <text evidence="2">The sequence shown here is derived from an EMBL/GenBank/DDBJ whole genome shotgun (WGS) entry which is preliminary data.</text>
</comment>
<dbReference type="PANTHER" id="PTHR34821">
    <property type="entry name" value="INNER MEMBRANE PROTEIN YDCZ"/>
    <property type="match status" value="1"/>
</dbReference>
<keyword evidence="1" id="KW-0472">Membrane</keyword>
<sequence>MLKGIIYAILAGAFITLQGVANASIGAHIGTWQAAALTQFTGFIAAALILLVARGGSWKGIRKVKPLYLMGGALAAIIIFSEVTAIGQIGVTFTISALLIAQLTMTFLIDTNGWFDVIKRKMGVLHFAGIALMILGVIVLKL</sequence>
<keyword evidence="1" id="KW-0812">Transmembrane</keyword>
<dbReference type="Proteomes" id="UP001519272">
    <property type="component" value="Unassembled WGS sequence"/>
</dbReference>
<dbReference type="EMBL" id="JAGGKG010000010">
    <property type="protein sequence ID" value="MBP1905745.1"/>
    <property type="molecule type" value="Genomic_DNA"/>
</dbReference>
<feature type="transmembrane region" description="Helical" evidence="1">
    <location>
        <begin position="122"/>
        <end position="140"/>
    </location>
</feature>